<dbReference type="KEGG" id="paeb:NCGM1900_4106"/>
<proteinExistence type="predicted"/>
<reference evidence="1 2" key="1">
    <citation type="submission" date="2018-08" db="EMBL/GenBank/DDBJ databases">
        <title>Recombination of ecologically and evolutionarily significant loci maintains genetic cohesion in the Pseudomonas syringae species complex.</title>
        <authorList>
            <person name="Dillon M."/>
            <person name="Thakur S."/>
            <person name="Almeida R.N.D."/>
            <person name="Weir B.S."/>
            <person name="Guttman D.S."/>
        </authorList>
    </citation>
    <scope>NUCLEOTIDE SEQUENCE [LARGE SCALE GENOMIC DNA]</scope>
    <source>
        <strain evidence="1 2">ICMP 7846</strain>
    </source>
</reference>
<name>A0A3M5ED63_PSEAI</name>
<protein>
    <submittedName>
        <fullName evidence="1">Uncharacterized protein</fullName>
    </submittedName>
</protein>
<dbReference type="EMBL" id="RBSQ01000377">
    <property type="protein sequence ID" value="RMS59443.1"/>
    <property type="molecule type" value="Genomic_DNA"/>
</dbReference>
<evidence type="ECO:0000313" key="1">
    <source>
        <dbReference type="EMBL" id="RMS59443.1"/>
    </source>
</evidence>
<accession>A0A3M5ED63</accession>
<dbReference type="Proteomes" id="UP000270834">
    <property type="component" value="Unassembled WGS sequence"/>
</dbReference>
<gene>
    <name evidence="1" type="ORF">ALP65_03049</name>
</gene>
<evidence type="ECO:0000313" key="2">
    <source>
        <dbReference type="Proteomes" id="UP000270834"/>
    </source>
</evidence>
<sequence length="272" mass="31481">MIPSEKIMTARIYREVVNPGKLDETQRGNLASELYAIHARIFHGVQYESFAREVIHSTARLTRIAIYRNRQHEIVGYCAVHFHDSEVFQYSKACVIRAESGILPEYRGSNQSIPFLTRQVLRYKLLNPGKRLLFLDTLIHPSSYALVTKYVDDVWPCHCDLESHHVKFLEHLIAQFSFKRSSNDPLVVDTGWTTTEADHERARWATHSNPNVRFFLDRNPEYHKGNGLITVFPITLKNIFTATRRFKRSSSVKRKQHQRYNAASAKVGNIAL</sequence>
<organism evidence="1 2">
    <name type="scientific">Pseudomonas aeruginosa</name>
    <dbReference type="NCBI Taxonomy" id="287"/>
    <lineage>
        <taxon>Bacteria</taxon>
        <taxon>Pseudomonadati</taxon>
        <taxon>Pseudomonadota</taxon>
        <taxon>Gammaproteobacteria</taxon>
        <taxon>Pseudomonadales</taxon>
        <taxon>Pseudomonadaceae</taxon>
        <taxon>Pseudomonas</taxon>
    </lineage>
</organism>
<comment type="caution">
    <text evidence="1">The sequence shown here is derived from an EMBL/GenBank/DDBJ whole genome shotgun (WGS) entry which is preliminary data.</text>
</comment>
<dbReference type="AlphaFoldDB" id="A0A3M5ED63"/>